<dbReference type="PANTHER" id="PTHR10000:SF8">
    <property type="entry name" value="HAD SUPERFAMILY HYDROLASE-LIKE, TYPE 3"/>
    <property type="match status" value="1"/>
</dbReference>
<dbReference type="InterPro" id="IPR036412">
    <property type="entry name" value="HAD-like_sf"/>
</dbReference>
<dbReference type="GO" id="GO:0016791">
    <property type="term" value="F:phosphatase activity"/>
    <property type="evidence" value="ECO:0007669"/>
    <property type="project" value="UniProtKB-ARBA"/>
</dbReference>
<name>A0A081P9E6_9BACL</name>
<reference evidence="1 2" key="1">
    <citation type="submission" date="2014-06" db="EMBL/GenBank/DDBJ databases">
        <title>Draft genome sequence of Paenibacillus sp. MSt1.</title>
        <authorList>
            <person name="Aw Y.K."/>
            <person name="Ong K.S."/>
            <person name="Gan H.M."/>
            <person name="Lee S.M."/>
        </authorList>
    </citation>
    <scope>NUCLEOTIDE SEQUENCE [LARGE SCALE GENOMIC DNA]</scope>
    <source>
        <strain evidence="1 2">MSt1</strain>
    </source>
</reference>
<proteinExistence type="predicted"/>
<dbReference type="AlphaFoldDB" id="A0A081P9E6"/>
<dbReference type="Pfam" id="PF08282">
    <property type="entry name" value="Hydrolase_3"/>
    <property type="match status" value="1"/>
</dbReference>
<keyword evidence="1" id="KW-0378">Hydrolase</keyword>
<evidence type="ECO:0000313" key="1">
    <source>
        <dbReference type="EMBL" id="KEQ27319.1"/>
    </source>
</evidence>
<dbReference type="EMBL" id="JNVM01000004">
    <property type="protein sequence ID" value="KEQ27319.1"/>
    <property type="molecule type" value="Genomic_DNA"/>
</dbReference>
<dbReference type="Proteomes" id="UP000028123">
    <property type="component" value="Unassembled WGS sequence"/>
</dbReference>
<dbReference type="OrthoDB" id="9790031at2"/>
<evidence type="ECO:0000313" key="2">
    <source>
        <dbReference type="Proteomes" id="UP000028123"/>
    </source>
</evidence>
<dbReference type="RefSeq" id="WP_036677534.1">
    <property type="nucleotide sequence ID" value="NZ_JNVM01000004.1"/>
</dbReference>
<dbReference type="InterPro" id="IPR000150">
    <property type="entry name" value="Cof"/>
</dbReference>
<protein>
    <submittedName>
        <fullName evidence="1">Hydrolase</fullName>
    </submittedName>
</protein>
<gene>
    <name evidence="1" type="ORF">ET33_25995</name>
</gene>
<keyword evidence="2" id="KW-1185">Reference proteome</keyword>
<dbReference type="NCBIfam" id="TIGR00099">
    <property type="entry name" value="Cof-subfamily"/>
    <property type="match status" value="1"/>
</dbReference>
<accession>A0A081P9E6</accession>
<dbReference type="SFLD" id="SFLDS00003">
    <property type="entry name" value="Haloacid_Dehalogenase"/>
    <property type="match status" value="1"/>
</dbReference>
<dbReference type="Gene3D" id="3.40.50.1000">
    <property type="entry name" value="HAD superfamily/HAD-like"/>
    <property type="match status" value="1"/>
</dbReference>
<comment type="caution">
    <text evidence="1">The sequence shown here is derived from an EMBL/GenBank/DDBJ whole genome shotgun (WGS) entry which is preliminary data.</text>
</comment>
<dbReference type="GO" id="GO:0005829">
    <property type="term" value="C:cytosol"/>
    <property type="evidence" value="ECO:0007669"/>
    <property type="project" value="TreeGrafter"/>
</dbReference>
<organism evidence="1 2">
    <name type="scientific">Paenibacillus tyrfis</name>
    <dbReference type="NCBI Taxonomy" id="1501230"/>
    <lineage>
        <taxon>Bacteria</taxon>
        <taxon>Bacillati</taxon>
        <taxon>Bacillota</taxon>
        <taxon>Bacilli</taxon>
        <taxon>Bacillales</taxon>
        <taxon>Paenibacillaceae</taxon>
        <taxon>Paenibacillus</taxon>
    </lineage>
</organism>
<dbReference type="eggNOG" id="COG0561">
    <property type="taxonomic scope" value="Bacteria"/>
</dbReference>
<dbReference type="SUPFAM" id="SSF56784">
    <property type="entry name" value="HAD-like"/>
    <property type="match status" value="1"/>
</dbReference>
<dbReference type="Gene3D" id="3.30.1240.10">
    <property type="match status" value="1"/>
</dbReference>
<dbReference type="PANTHER" id="PTHR10000">
    <property type="entry name" value="PHOSPHOSERINE PHOSPHATASE"/>
    <property type="match status" value="1"/>
</dbReference>
<dbReference type="SFLD" id="SFLDG01140">
    <property type="entry name" value="C2.B:_Phosphomannomutase_and_P"/>
    <property type="match status" value="1"/>
</dbReference>
<dbReference type="CDD" id="cd07516">
    <property type="entry name" value="HAD_Pase"/>
    <property type="match status" value="1"/>
</dbReference>
<dbReference type="InterPro" id="IPR006379">
    <property type="entry name" value="HAD-SF_hydro_IIB"/>
</dbReference>
<dbReference type="InterPro" id="IPR023214">
    <property type="entry name" value="HAD_sf"/>
</dbReference>
<sequence>MKDRRFEGYLLVTDMDGTLLDSAKQISGENRAAIERFTSLGGRFTLATGRIAGSVRPFVEQLPVNAPAILYNGAVIHDFSRGEAIWERTLSASAKEAVGRVLERFPGIGAELYVRGGVAPYVLQENETTERHRAVEKFPLLRLNSYDDVSEPWIKLLFAWEPSLLDEAVPEIVRLTAGTEVDWVRSDDKYFEMLAPEATKGHALERLAAELGIPMERCIALGDHLNDLEMIRRAGIGIAVANAHLELLDAAKRHGKHHNEHAIADVIEWLEEQVRQGTLA</sequence>
<dbReference type="NCBIfam" id="TIGR01484">
    <property type="entry name" value="HAD-SF-IIB"/>
    <property type="match status" value="1"/>
</dbReference>
<dbReference type="GO" id="GO:0000287">
    <property type="term" value="F:magnesium ion binding"/>
    <property type="evidence" value="ECO:0007669"/>
    <property type="project" value="TreeGrafter"/>
</dbReference>